<sequence>MIHDVATNPSSTSTNALPRQNGSRSSSIATEPCPCGLSFATRRYIGNIPNSVNATINNVASGDNAPAAVAAIAGRYAKVEK</sequence>
<comment type="caution">
    <text evidence="2">The sequence shown here is derived from an EMBL/GenBank/DDBJ whole genome shotgun (WGS) entry which is preliminary data.</text>
</comment>
<feature type="compositionally biased region" description="Polar residues" evidence="1">
    <location>
        <begin position="7"/>
        <end position="29"/>
    </location>
</feature>
<protein>
    <submittedName>
        <fullName evidence="2">Uncharacterized protein</fullName>
    </submittedName>
</protein>
<dbReference type="Proteomes" id="UP000659904">
    <property type="component" value="Unassembled WGS sequence"/>
</dbReference>
<name>A0A8J3P4E5_9ACTN</name>
<evidence type="ECO:0000313" key="2">
    <source>
        <dbReference type="EMBL" id="GIG03289.1"/>
    </source>
</evidence>
<organism evidence="2 3">
    <name type="scientific">Catellatospora citrea</name>
    <dbReference type="NCBI Taxonomy" id="53366"/>
    <lineage>
        <taxon>Bacteria</taxon>
        <taxon>Bacillati</taxon>
        <taxon>Actinomycetota</taxon>
        <taxon>Actinomycetes</taxon>
        <taxon>Micromonosporales</taxon>
        <taxon>Micromonosporaceae</taxon>
        <taxon>Catellatospora</taxon>
    </lineage>
</organism>
<gene>
    <name evidence="2" type="ORF">Cci01nite_83820</name>
</gene>
<dbReference type="AlphaFoldDB" id="A0A8J3P4E5"/>
<dbReference type="EMBL" id="BONH01000097">
    <property type="protein sequence ID" value="GIG03289.1"/>
    <property type="molecule type" value="Genomic_DNA"/>
</dbReference>
<feature type="region of interest" description="Disordered" evidence="1">
    <location>
        <begin position="1"/>
        <end position="31"/>
    </location>
</feature>
<evidence type="ECO:0000313" key="3">
    <source>
        <dbReference type="Proteomes" id="UP000659904"/>
    </source>
</evidence>
<keyword evidence="3" id="KW-1185">Reference proteome</keyword>
<reference evidence="2 3" key="1">
    <citation type="submission" date="2021-01" db="EMBL/GenBank/DDBJ databases">
        <title>Whole genome shotgun sequence of Catellatospora citrea NBRC 14495.</title>
        <authorList>
            <person name="Komaki H."/>
            <person name="Tamura T."/>
        </authorList>
    </citation>
    <scope>NUCLEOTIDE SEQUENCE [LARGE SCALE GENOMIC DNA]</scope>
    <source>
        <strain evidence="2 3">NBRC 14495</strain>
    </source>
</reference>
<accession>A0A8J3P4E5</accession>
<evidence type="ECO:0000256" key="1">
    <source>
        <dbReference type="SAM" id="MobiDB-lite"/>
    </source>
</evidence>
<proteinExistence type="predicted"/>